<feature type="region of interest" description="Disordered" evidence="1">
    <location>
        <begin position="831"/>
        <end position="851"/>
    </location>
</feature>
<gene>
    <name evidence="2" type="ORF">KL86DYS2_10885</name>
</gene>
<protein>
    <submittedName>
        <fullName evidence="2">Uncharacterized protein</fullName>
    </submittedName>
</protein>
<sequence length="869" mass="97107">MISLKKIFELFKNDAEPDEKDFQDTFSSFRHKSEKIEQTAILGLNDEFNRIDKTKADKTDLQNVVAGLVPMGDALNIADLNTKPKRNNDSYFVLDQKDENGNPYIFRFDTALNQWINTKQVVYKNVADFNAVALFQGKYKTYNKTYARRMGDPKGSLIELSPFNTLLCVEIPIDEHFSKLQVAGASNFSVEYYCATCTDENNNILKEYVSKSFVINKYELPQETAKIFVNFQIADILSGVAYFTVNDISYSPQSAVSKQDARKNMYAMPSLSVYFPKNITQLSKPVQGIYKENQLINEAPEYPLGDFSTYTYTYISDNPANHLPKTIYCKQVKGANSGYRSVLIVDDNGAEVFKGNRSGDMCFQLYHGWTIQVTVDKNIGSVGYSTIAPLSISDKLDELENISFFQGKYKTYNKTYARRMGDPKGSVIVLSPFNTLICVEIPIDEHFSKLQVAGASNFSVEYYCASCTDANNNVLKEYNISKSFVVNKYELPEKTAKIFVNFQIADILSGVAYFAVNDIACMPQASKTKFNDTRGVLYNKTFWTLFDSLGDNTWQPYFAILANALFYTDLNTLPSKPITQGGTITSPNMANGMLGRAKNLVSYKDKYPIDLVFIENVNDMQYVDNNANIVGSIDDEAWMMGEKMIGFAGGFASHAEAKAYADANLVSVLNGISDDKRKKGAILSFPYTNNNLNGYKIKILSKATTAGNASVVKDGQKYSFAVTPQMEIQDIINKITEYSYGAGWNVIDNGDGSATIYFYTDTTSTITFDGGETGIKLEVTKTGSAGEYCKYFKGYTSDEWGDVDKWGDKKWIQTGAMLYGDNKTRCRNSITKSHDKKGVKESERIGSGSGYGGHFRAVQSFKYLGDTGT</sequence>
<organism evidence="2">
    <name type="scientific">uncultured Dysgonomonas sp</name>
    <dbReference type="NCBI Taxonomy" id="206096"/>
    <lineage>
        <taxon>Bacteria</taxon>
        <taxon>Pseudomonadati</taxon>
        <taxon>Bacteroidota</taxon>
        <taxon>Bacteroidia</taxon>
        <taxon>Bacteroidales</taxon>
        <taxon>Dysgonomonadaceae</taxon>
        <taxon>Dysgonomonas</taxon>
        <taxon>environmental samples</taxon>
    </lineage>
</organism>
<reference evidence="2" key="1">
    <citation type="submission" date="2016-04" db="EMBL/GenBank/DDBJ databases">
        <authorList>
            <person name="Evans L.H."/>
            <person name="Alamgir A."/>
            <person name="Owens N."/>
            <person name="Weber N.D."/>
            <person name="Virtaneva K."/>
            <person name="Barbian K."/>
            <person name="Babar A."/>
            <person name="Rosenke K."/>
        </authorList>
    </citation>
    <scope>NUCLEOTIDE SEQUENCE</scope>
    <source>
        <strain evidence="2">86-2</strain>
    </source>
</reference>
<accession>A0A212J7B9</accession>
<name>A0A212J7B9_9BACT</name>
<dbReference type="EMBL" id="FLUL01000001">
    <property type="protein sequence ID" value="SBV95304.1"/>
    <property type="molecule type" value="Genomic_DNA"/>
</dbReference>
<feature type="compositionally biased region" description="Basic and acidic residues" evidence="1">
    <location>
        <begin position="832"/>
        <end position="844"/>
    </location>
</feature>
<evidence type="ECO:0000313" key="2">
    <source>
        <dbReference type="EMBL" id="SBV95304.1"/>
    </source>
</evidence>
<evidence type="ECO:0000256" key="1">
    <source>
        <dbReference type="SAM" id="MobiDB-lite"/>
    </source>
</evidence>
<dbReference type="RefSeq" id="WP_296947563.1">
    <property type="nucleotide sequence ID" value="NZ_LT599021.1"/>
</dbReference>
<proteinExistence type="predicted"/>
<dbReference type="AlphaFoldDB" id="A0A212J7B9"/>